<dbReference type="Proteomes" id="UP000027604">
    <property type="component" value="Chromosome I"/>
</dbReference>
<dbReference type="KEGG" id="jag:GJA_1645"/>
<gene>
    <name evidence="1" type="ORF">GJA_1645</name>
</gene>
<keyword evidence="2" id="KW-1185">Reference proteome</keyword>
<sequence length="57" mass="5444">MAIPSIPGGVGAAAGGAELALGLGNIAQGMAINQILTQAQMAAATQKKANEIAANAI</sequence>
<evidence type="ECO:0000313" key="2">
    <source>
        <dbReference type="Proteomes" id="UP000027604"/>
    </source>
</evidence>
<dbReference type="PATRIC" id="fig|1349767.4.peg.3325"/>
<name>W0V4K0_9BURK</name>
<dbReference type="EMBL" id="HG322949">
    <property type="protein sequence ID" value="CDG82283.1"/>
    <property type="molecule type" value="Genomic_DNA"/>
</dbReference>
<protein>
    <submittedName>
        <fullName evidence="1">Uncharacterized protein</fullName>
    </submittedName>
</protein>
<evidence type="ECO:0000313" key="1">
    <source>
        <dbReference type="EMBL" id="CDG82283.1"/>
    </source>
</evidence>
<organism evidence="1 2">
    <name type="scientific">Janthinobacterium agaricidamnosum NBRC 102515 = DSM 9628</name>
    <dbReference type="NCBI Taxonomy" id="1349767"/>
    <lineage>
        <taxon>Bacteria</taxon>
        <taxon>Pseudomonadati</taxon>
        <taxon>Pseudomonadota</taxon>
        <taxon>Betaproteobacteria</taxon>
        <taxon>Burkholderiales</taxon>
        <taxon>Oxalobacteraceae</taxon>
        <taxon>Janthinobacterium</taxon>
    </lineage>
</organism>
<dbReference type="HOGENOM" id="CLU_2990613_0_0_4"/>
<reference evidence="1 2" key="1">
    <citation type="journal article" date="2015" name="Genome Announc.">
        <title>Genome Sequence of Mushroom Soft-Rot Pathogen Janthinobacterium agaricidamnosum.</title>
        <authorList>
            <person name="Graupner K."/>
            <person name="Lackner G."/>
            <person name="Hertweck C."/>
        </authorList>
    </citation>
    <scope>NUCLEOTIDE SEQUENCE [LARGE SCALE GENOMIC DNA]</scope>
    <source>
        <strain evidence="2">NBRC 102515 / DSM 9628</strain>
    </source>
</reference>
<proteinExistence type="predicted"/>
<accession>W0V4K0</accession>
<dbReference type="AlphaFoldDB" id="W0V4K0"/>
<dbReference type="RefSeq" id="WP_156484098.1">
    <property type="nucleotide sequence ID" value="NZ_BCTH01000008.1"/>
</dbReference>
<dbReference type="STRING" id="1349767.GJA_1645"/>